<dbReference type="Pfam" id="PF00534">
    <property type="entry name" value="Glycos_transf_1"/>
    <property type="match status" value="1"/>
</dbReference>
<dbReference type="Proteomes" id="UP000541347">
    <property type="component" value="Unassembled WGS sequence"/>
</dbReference>
<dbReference type="Pfam" id="PF13439">
    <property type="entry name" value="Glyco_transf_4"/>
    <property type="match status" value="1"/>
</dbReference>
<accession>A0ABW9ZKB4</accession>
<gene>
    <name evidence="3" type="ORF">GWI71_05600</name>
</gene>
<protein>
    <submittedName>
        <fullName evidence="3">Glycosyltransferase</fullName>
    </submittedName>
</protein>
<feature type="domain" description="Glycosyl transferase family 1" evidence="1">
    <location>
        <begin position="167"/>
        <end position="324"/>
    </location>
</feature>
<organism evidence="3 4">
    <name type="scientific">Pannonibacter tanglangensis</name>
    <dbReference type="NCBI Taxonomy" id="2750084"/>
    <lineage>
        <taxon>Bacteria</taxon>
        <taxon>Pseudomonadati</taxon>
        <taxon>Pseudomonadota</taxon>
        <taxon>Alphaproteobacteria</taxon>
        <taxon>Hyphomicrobiales</taxon>
        <taxon>Stappiaceae</taxon>
        <taxon>Pannonibacter</taxon>
    </lineage>
</organism>
<evidence type="ECO:0000313" key="3">
    <source>
        <dbReference type="EMBL" id="NBN63150.1"/>
    </source>
</evidence>
<sequence>MIPPLTFAHPGDLAINTGGYAYDRRVIAELREAGVEVTPLPLGPGFPAPAATTLALAEARLSALPDDSLVLVDGLAFGVLDDWAGRHAARLRLVALVHHPLALETGLTEADRLRLEASERRALACVQGVIVTSPATARTLVAAYGVEADRITVAVPGTDPGRRSPCDGDPARILSIGTLTRRKGHDVLISALKRIEHLPWQATLIGSRTLDPVTAAGLATQIEALGLGARITLAGERATVRDDLARADIFALASRYEGYGMAFAEALAHGLPVVACRAGAVPEVVPPDAGLLVPPEDPDALADALARLVSDRTLRRHMADAAAQAGAALPGWPETATRIARHLATVAQRGRGQ</sequence>
<evidence type="ECO:0000259" key="1">
    <source>
        <dbReference type="Pfam" id="PF00534"/>
    </source>
</evidence>
<reference evidence="3 4" key="1">
    <citation type="submission" date="2020-01" db="EMBL/GenBank/DDBJ databases">
        <authorList>
            <person name="Peng S.Y."/>
            <person name="Li J."/>
            <person name="Wang M."/>
            <person name="Wang L."/>
            <person name="Wang C.Q."/>
            <person name="Wang J.R."/>
        </authorList>
    </citation>
    <scope>NUCLEOTIDE SEQUENCE [LARGE SCALE GENOMIC DNA]</scope>
    <source>
        <strain evidence="3 4">XCT-34</strain>
    </source>
</reference>
<dbReference type="CDD" id="cd03801">
    <property type="entry name" value="GT4_PimA-like"/>
    <property type="match status" value="1"/>
</dbReference>
<dbReference type="RefSeq" id="WP_161674836.1">
    <property type="nucleotide sequence ID" value="NZ_JAABLP010000002.1"/>
</dbReference>
<feature type="domain" description="Glycosyltransferase subfamily 4-like N-terminal" evidence="2">
    <location>
        <begin position="64"/>
        <end position="161"/>
    </location>
</feature>
<comment type="caution">
    <text evidence="3">The sequence shown here is derived from an EMBL/GenBank/DDBJ whole genome shotgun (WGS) entry which is preliminary data.</text>
</comment>
<dbReference type="EMBL" id="JAABLP010000002">
    <property type="protein sequence ID" value="NBN63150.1"/>
    <property type="molecule type" value="Genomic_DNA"/>
</dbReference>
<evidence type="ECO:0000313" key="4">
    <source>
        <dbReference type="Proteomes" id="UP000541347"/>
    </source>
</evidence>
<dbReference type="InterPro" id="IPR028098">
    <property type="entry name" value="Glyco_trans_4-like_N"/>
</dbReference>
<proteinExistence type="predicted"/>
<evidence type="ECO:0000259" key="2">
    <source>
        <dbReference type="Pfam" id="PF13439"/>
    </source>
</evidence>
<dbReference type="PANTHER" id="PTHR12526">
    <property type="entry name" value="GLYCOSYLTRANSFERASE"/>
    <property type="match status" value="1"/>
</dbReference>
<keyword evidence="4" id="KW-1185">Reference proteome</keyword>
<dbReference type="InterPro" id="IPR001296">
    <property type="entry name" value="Glyco_trans_1"/>
</dbReference>
<name>A0ABW9ZKB4_9HYPH</name>
<dbReference type="SUPFAM" id="SSF53756">
    <property type="entry name" value="UDP-Glycosyltransferase/glycogen phosphorylase"/>
    <property type="match status" value="1"/>
</dbReference>
<dbReference type="Gene3D" id="3.40.50.2000">
    <property type="entry name" value="Glycogen Phosphorylase B"/>
    <property type="match status" value="2"/>
</dbReference>